<dbReference type="Proteomes" id="UP000325003">
    <property type="component" value="Unassembled WGS sequence"/>
</dbReference>
<sequence>MPNTRGTVTAVLVGALLSLALPGEAGAQGRSHSAGPRYHEYVALGDSWSADVFTSLPTSEFVPIDCAQSPTNYPHQVAARLKVPVFRDATCGSATSEHFVEAQSLPLGGVNPPQFDMLRKTTDLVTVGIGGNDIGLADAVLGCLNLLPADLLGLPAPLGAPCSNAFSTGDKDRFREAIKVTEPKLRMRLRQIHRRSPRADIFLVNYLNGLPTSGKGCWPIVPITDADMAYLQRTFLLLNAMLERVAKADKHTRLINTYTPTLGHDLCQPSGTKYAEGLIPLALDNPLLLAIPFHPNQRGADAQARIVTRSISRN</sequence>
<evidence type="ECO:0000313" key="6">
    <source>
        <dbReference type="Proteomes" id="UP000325003"/>
    </source>
</evidence>
<name>A0A5B1L626_9ACTN</name>
<comment type="caution">
    <text evidence="5">The sequence shown here is derived from an EMBL/GenBank/DDBJ whole genome shotgun (WGS) entry which is preliminary data.</text>
</comment>
<dbReference type="AlphaFoldDB" id="A0A5B1L626"/>
<dbReference type="Pfam" id="PF13472">
    <property type="entry name" value="Lipase_GDSL_2"/>
    <property type="match status" value="1"/>
</dbReference>
<keyword evidence="3" id="KW-0732">Signal</keyword>
<dbReference type="InterPro" id="IPR013830">
    <property type="entry name" value="SGNH_hydro"/>
</dbReference>
<dbReference type="GO" id="GO:0019433">
    <property type="term" value="P:triglyceride catabolic process"/>
    <property type="evidence" value="ECO:0007669"/>
    <property type="project" value="TreeGrafter"/>
</dbReference>
<dbReference type="SUPFAM" id="SSF52266">
    <property type="entry name" value="SGNH hydrolase"/>
    <property type="match status" value="1"/>
</dbReference>
<feature type="active site" description="Nucleophile" evidence="1">
    <location>
        <position position="47"/>
    </location>
</feature>
<accession>A0A5B1L626</accession>
<keyword evidence="6" id="KW-1185">Reference proteome</keyword>
<feature type="disulfide bond" evidence="2">
    <location>
        <begin position="66"/>
        <end position="91"/>
    </location>
</feature>
<feature type="disulfide bond" evidence="2">
    <location>
        <begin position="143"/>
        <end position="162"/>
    </location>
</feature>
<proteinExistence type="predicted"/>
<dbReference type="CDD" id="cd01823">
    <property type="entry name" value="SEST_like"/>
    <property type="match status" value="1"/>
</dbReference>
<dbReference type="InterPro" id="IPR036514">
    <property type="entry name" value="SGNH_hydro_sf"/>
</dbReference>
<feature type="chain" id="PRO_5022819563" evidence="3">
    <location>
        <begin position="28"/>
        <end position="314"/>
    </location>
</feature>
<feature type="signal peptide" evidence="3">
    <location>
        <begin position="1"/>
        <end position="27"/>
    </location>
</feature>
<evidence type="ECO:0000256" key="1">
    <source>
        <dbReference type="PIRSR" id="PIRSR637460-1"/>
    </source>
</evidence>
<dbReference type="InterPro" id="IPR037460">
    <property type="entry name" value="SEST-like"/>
</dbReference>
<feature type="active site" evidence="1">
    <location>
        <position position="294"/>
    </location>
</feature>
<evidence type="ECO:0000256" key="3">
    <source>
        <dbReference type="SAM" id="SignalP"/>
    </source>
</evidence>
<protein>
    <submittedName>
        <fullName evidence="5">SGNH/GDSL hydrolase family protein</fullName>
    </submittedName>
</protein>
<evidence type="ECO:0000256" key="2">
    <source>
        <dbReference type="PIRSR" id="PIRSR637460-2"/>
    </source>
</evidence>
<dbReference type="PANTHER" id="PTHR37981">
    <property type="entry name" value="LIPASE 2"/>
    <property type="match status" value="1"/>
</dbReference>
<keyword evidence="5" id="KW-0378">Hydrolase</keyword>
<dbReference type="EMBL" id="VUJV01000008">
    <property type="protein sequence ID" value="KAA1415965.1"/>
    <property type="molecule type" value="Genomic_DNA"/>
</dbReference>
<evidence type="ECO:0000313" key="5">
    <source>
        <dbReference type="EMBL" id="KAA1415965.1"/>
    </source>
</evidence>
<gene>
    <name evidence="5" type="ORF">F0U44_20265</name>
</gene>
<dbReference type="PANTHER" id="PTHR37981:SF1">
    <property type="entry name" value="SGNH HYDROLASE-TYPE ESTERASE DOMAIN-CONTAINING PROTEIN"/>
    <property type="match status" value="1"/>
</dbReference>
<feature type="disulfide bond" evidence="2">
    <location>
        <begin position="217"/>
        <end position="267"/>
    </location>
</feature>
<dbReference type="RefSeq" id="WP_149730191.1">
    <property type="nucleotide sequence ID" value="NZ_VUJV01000008.1"/>
</dbReference>
<feature type="domain" description="SGNH hydrolase-type esterase" evidence="4">
    <location>
        <begin position="43"/>
        <end position="301"/>
    </location>
</feature>
<evidence type="ECO:0000259" key="4">
    <source>
        <dbReference type="Pfam" id="PF13472"/>
    </source>
</evidence>
<reference evidence="5 6" key="1">
    <citation type="submission" date="2019-09" db="EMBL/GenBank/DDBJ databases">
        <title>Nocardioides panacisoli sp. nov., isolated from the soil of a ginseng field.</title>
        <authorList>
            <person name="Cho C."/>
        </authorList>
    </citation>
    <scope>NUCLEOTIDE SEQUENCE [LARGE SCALE GENOMIC DNA]</scope>
    <source>
        <strain evidence="5 6">BN130099</strain>
    </source>
</reference>
<keyword evidence="2" id="KW-1015">Disulfide bond</keyword>
<dbReference type="GO" id="GO:0004806">
    <property type="term" value="F:triacylglycerol lipase activity"/>
    <property type="evidence" value="ECO:0007669"/>
    <property type="project" value="TreeGrafter"/>
</dbReference>
<dbReference type="Gene3D" id="3.40.50.1110">
    <property type="entry name" value="SGNH hydrolase"/>
    <property type="match status" value="1"/>
</dbReference>
<organism evidence="5 6">
    <name type="scientific">Nocardioides humilatus</name>
    <dbReference type="NCBI Taxonomy" id="2607660"/>
    <lineage>
        <taxon>Bacteria</taxon>
        <taxon>Bacillati</taxon>
        <taxon>Actinomycetota</taxon>
        <taxon>Actinomycetes</taxon>
        <taxon>Propionibacteriales</taxon>
        <taxon>Nocardioidaceae</taxon>
        <taxon>Nocardioides</taxon>
    </lineage>
</organism>
<reference evidence="5 6" key="2">
    <citation type="submission" date="2019-09" db="EMBL/GenBank/DDBJ databases">
        <authorList>
            <person name="Jin C."/>
        </authorList>
    </citation>
    <scope>NUCLEOTIDE SEQUENCE [LARGE SCALE GENOMIC DNA]</scope>
    <source>
        <strain evidence="5 6">BN130099</strain>
    </source>
</reference>